<evidence type="ECO:0000313" key="3">
    <source>
        <dbReference type="Proteomes" id="UP000595140"/>
    </source>
</evidence>
<name>A0A484NHE2_9ASTE</name>
<evidence type="ECO:0000313" key="2">
    <source>
        <dbReference type="EMBL" id="VFR00370.1"/>
    </source>
</evidence>
<accession>A0A484NHE2</accession>
<dbReference type="Proteomes" id="UP000595140">
    <property type="component" value="Unassembled WGS sequence"/>
</dbReference>
<keyword evidence="3" id="KW-1185">Reference proteome</keyword>
<organism evidence="2 3">
    <name type="scientific">Cuscuta campestris</name>
    <dbReference type="NCBI Taxonomy" id="132261"/>
    <lineage>
        <taxon>Eukaryota</taxon>
        <taxon>Viridiplantae</taxon>
        <taxon>Streptophyta</taxon>
        <taxon>Embryophyta</taxon>
        <taxon>Tracheophyta</taxon>
        <taxon>Spermatophyta</taxon>
        <taxon>Magnoliopsida</taxon>
        <taxon>eudicotyledons</taxon>
        <taxon>Gunneridae</taxon>
        <taxon>Pentapetalae</taxon>
        <taxon>asterids</taxon>
        <taxon>lamiids</taxon>
        <taxon>Solanales</taxon>
        <taxon>Convolvulaceae</taxon>
        <taxon>Cuscuteae</taxon>
        <taxon>Cuscuta</taxon>
        <taxon>Cuscuta subgen. Grammica</taxon>
        <taxon>Cuscuta sect. Cleistogrammica</taxon>
    </lineage>
</organism>
<sequence>MFVYVSLCAWIIGLLMAGWSGIMRFSCYDENGHFVADPIDEDWVNTYCNVAGQACQRASLQPLRVGTQNNHPQHSNELMMSKGMRYANQPFRGLEDVLQDWVNTYCNVAGQACQRASLQPLRVGTQNNHPQHSNE</sequence>
<feature type="signal peptide" evidence="1">
    <location>
        <begin position="1"/>
        <end position="17"/>
    </location>
</feature>
<dbReference type="EMBL" id="OOIL02006694">
    <property type="protein sequence ID" value="VFR00370.1"/>
    <property type="molecule type" value="Genomic_DNA"/>
</dbReference>
<dbReference type="AlphaFoldDB" id="A0A484NHE2"/>
<proteinExistence type="predicted"/>
<feature type="non-terminal residue" evidence="2">
    <location>
        <position position="135"/>
    </location>
</feature>
<gene>
    <name evidence="2" type="ORF">CCAM_LOCUS42145</name>
</gene>
<keyword evidence="1" id="KW-0732">Signal</keyword>
<evidence type="ECO:0000256" key="1">
    <source>
        <dbReference type="SAM" id="SignalP"/>
    </source>
</evidence>
<protein>
    <submittedName>
        <fullName evidence="2">Uncharacterized protein</fullName>
    </submittedName>
</protein>
<reference evidence="2 3" key="1">
    <citation type="submission" date="2018-04" db="EMBL/GenBank/DDBJ databases">
        <authorList>
            <person name="Vogel A."/>
        </authorList>
    </citation>
    <scope>NUCLEOTIDE SEQUENCE [LARGE SCALE GENOMIC DNA]</scope>
</reference>
<feature type="chain" id="PRO_5019773061" evidence="1">
    <location>
        <begin position="18"/>
        <end position="135"/>
    </location>
</feature>